<protein>
    <submittedName>
        <fullName evidence="1">Uncharacterized protein</fullName>
    </submittedName>
</protein>
<organism evidence="1">
    <name type="scientific">marine metagenome</name>
    <dbReference type="NCBI Taxonomy" id="408172"/>
    <lineage>
        <taxon>unclassified sequences</taxon>
        <taxon>metagenomes</taxon>
        <taxon>ecological metagenomes</taxon>
    </lineage>
</organism>
<name>A0A383CYZ7_9ZZZZ</name>
<evidence type="ECO:0000313" key="1">
    <source>
        <dbReference type="EMBL" id="SVE37401.1"/>
    </source>
</evidence>
<dbReference type="AlphaFoldDB" id="A0A383CYZ7"/>
<accession>A0A383CYZ7</accession>
<gene>
    <name evidence="1" type="ORF">METZ01_LOCUS490255</name>
</gene>
<reference evidence="1" key="1">
    <citation type="submission" date="2018-05" db="EMBL/GenBank/DDBJ databases">
        <authorList>
            <person name="Lanie J.A."/>
            <person name="Ng W.-L."/>
            <person name="Kazmierczak K.M."/>
            <person name="Andrzejewski T.M."/>
            <person name="Davidsen T.M."/>
            <person name="Wayne K.J."/>
            <person name="Tettelin H."/>
            <person name="Glass J.I."/>
            <person name="Rusch D."/>
            <person name="Podicherti R."/>
            <person name="Tsui H.-C.T."/>
            <person name="Winkler M.E."/>
        </authorList>
    </citation>
    <scope>NUCLEOTIDE SEQUENCE</scope>
</reference>
<sequence length="50" mass="5946">METLIVTIGFALGVIIFQKLEKWVASPEWHSNYYRANHAWSMRDKYLPSF</sequence>
<dbReference type="EMBL" id="UINC01212879">
    <property type="protein sequence ID" value="SVE37401.1"/>
    <property type="molecule type" value="Genomic_DNA"/>
</dbReference>
<proteinExistence type="predicted"/>
<feature type="non-terminal residue" evidence="1">
    <location>
        <position position="50"/>
    </location>
</feature>